<evidence type="ECO:0000313" key="1">
    <source>
        <dbReference type="EMBL" id="CAG8650438.1"/>
    </source>
</evidence>
<sequence length="451" mass="52728">HGGVLDLFANWAPIVDSALQYGEVSHVCTTTQKQLRRRSAMHTKRIRTSMSSTIKTALQQSQTAMNNSSRRKVSSARFIRRIEEQRGEEFEYCYWFCAILQESLTSTASQDPSRLFDLNYVRKAFDCEYTNSSELRSSFFRYLEMFTSTYDQDKYYSPYVTLIQASEVRKSRLLKEIGNDVFVIYSCFHESSASGGFLERSIYANNILHTEDVISTRLQWTAYLYACLQELTDAQIEYEQYWAYHQSSEAQNSIKNRTNSIFRSLENCCNKIEEEEVQLRIKTELRKHYENFVVRCKEKLDHILSKLKLVFAFNETRYLLLSAEKPIDRYYWLRIILRTLAEVQYADYCIFAVVTDTMGKLSNFAPQGKHDPSLRVQSGSHELYPLYYLLDTFNIHIRKAALEPRTLDKAAKCDYIFRFGRPLWYAQLSSAADPEYPVRLVRLAMAKLGFA</sequence>
<keyword evidence="2" id="KW-1185">Reference proteome</keyword>
<name>A0A9N9DTJ0_9GLOM</name>
<dbReference type="Proteomes" id="UP000789570">
    <property type="component" value="Unassembled WGS sequence"/>
</dbReference>
<evidence type="ECO:0000313" key="2">
    <source>
        <dbReference type="Proteomes" id="UP000789570"/>
    </source>
</evidence>
<protein>
    <submittedName>
        <fullName evidence="1">3992_t:CDS:1</fullName>
    </submittedName>
</protein>
<organism evidence="1 2">
    <name type="scientific">Funneliformis caledonium</name>
    <dbReference type="NCBI Taxonomy" id="1117310"/>
    <lineage>
        <taxon>Eukaryota</taxon>
        <taxon>Fungi</taxon>
        <taxon>Fungi incertae sedis</taxon>
        <taxon>Mucoromycota</taxon>
        <taxon>Glomeromycotina</taxon>
        <taxon>Glomeromycetes</taxon>
        <taxon>Glomerales</taxon>
        <taxon>Glomeraceae</taxon>
        <taxon>Funneliformis</taxon>
    </lineage>
</organism>
<reference evidence="1" key="1">
    <citation type="submission" date="2021-06" db="EMBL/GenBank/DDBJ databases">
        <authorList>
            <person name="Kallberg Y."/>
            <person name="Tangrot J."/>
            <person name="Rosling A."/>
        </authorList>
    </citation>
    <scope>NUCLEOTIDE SEQUENCE</scope>
    <source>
        <strain evidence="1">UK204</strain>
    </source>
</reference>
<dbReference type="PANTHER" id="PTHR33266">
    <property type="entry name" value="CHROMOSOME 15, WHOLE GENOME SHOTGUN SEQUENCE"/>
    <property type="match status" value="1"/>
</dbReference>
<gene>
    <name evidence="1" type="ORF">FCALED_LOCUS11035</name>
</gene>
<proteinExistence type="predicted"/>
<comment type="caution">
    <text evidence="1">The sequence shown here is derived from an EMBL/GenBank/DDBJ whole genome shotgun (WGS) entry which is preliminary data.</text>
</comment>
<dbReference type="AlphaFoldDB" id="A0A9N9DTJ0"/>
<dbReference type="OrthoDB" id="2492068at2759"/>
<feature type="non-terminal residue" evidence="1">
    <location>
        <position position="451"/>
    </location>
</feature>
<dbReference type="EMBL" id="CAJVPQ010004393">
    <property type="protein sequence ID" value="CAG8650438.1"/>
    <property type="molecule type" value="Genomic_DNA"/>
</dbReference>
<accession>A0A9N9DTJ0</accession>
<dbReference type="PANTHER" id="PTHR33266:SF1">
    <property type="entry name" value="F-BOX DOMAIN-CONTAINING PROTEIN"/>
    <property type="match status" value="1"/>
</dbReference>